<sequence length="970" mass="107407">MKKNALQKSTLWLALGMALSMPLAMPAFAANTDGSLVGHVPAGAQVTVRNPETGFERTVTADADGSYRFPLLPVGRYTVEVQSGGAAVGSIQTVTISLGNATTHDVGTGPATLEAVTVTGSSISPIDVSSTETATNLTIEQIDRLPVQRDALSVALLAPGVVRGEFGGVSFGGSSVAENAVYVNGLNITDFYNRVGFSTVPFNFFQEFQVKTGGYSVEFGRTTGGVLNTVTKSGTNDFKAGAQLVYEPDWLQSEQQDNPGRISRYDEFDRAALNLWASGAIVKDKLFFFGMYEARKYDPRNSDDTYDTFFDGRSNPGFWGAKVDWQITSDHVISAMGFSDKTKLTTDEYGIEPAQDLNGARIYQNTTFNESGGDNWNLTYTGYLTDTFTMKAMYGENSRTSDIHSLTDDQCSLVQDRRVGSGFLGCTSNTAVIARADDREQYRLDFDWQLGDHLLRFGYDHENNTSFYNQRYPGDGRRFEVFEAGDEVNGVPTPDGVDAYVRTREVRNEGNFETVNSAYYLEDNWQITDNFLLNIGIRNEEFDNKNGEGVSYIKMDNMWAPRLGFSWDILGDSSLKIFGNVGRYFLPVANVINIKQAGPFLDRRTFYVFEGFDENNIPILGEQLGDVDDSQGDGTVPDVRGEVDADMDPVYQDELILGFQKQIDANWSFGARGIFRKLTNAIDDMEITYNGLCEVGGFIMGNPGEVATIYSDTDCDGENDAFVDIDTRNTGWALYDVDGNFVGSTGWMKPRRDYQAMELVLDRAWDNNWSFNASYTLAFSQGNAEGPVNSDTDFSDSGRTEAFDNPWVNFNAHGYLPNDRRHQIKLNGTYALNDAWEFGATLDGRSGRPVSVFGVGNPFDETEFHSFYVCTANCDASHPERTYTLFPRGSEDRLPWEWDVGASVTYKHSFGASDLSVKFAVFNLFDRQVVNEVNEDRELANAIGLINPLYGQGTGYQAARYGQITVSLDF</sequence>
<reference evidence="10" key="1">
    <citation type="submission" date="2021-10" db="EMBL/GenBank/DDBJ databases">
        <authorList>
            <person name="Lyu M."/>
            <person name="Wang X."/>
            <person name="Meng X."/>
            <person name="Xu K."/>
        </authorList>
    </citation>
    <scope>NUCLEOTIDE SEQUENCE</scope>
    <source>
        <strain evidence="10">A6</strain>
    </source>
</reference>
<evidence type="ECO:0000256" key="7">
    <source>
        <dbReference type="SAM" id="SignalP"/>
    </source>
</evidence>
<keyword evidence="4" id="KW-0812">Transmembrane</keyword>
<keyword evidence="6" id="KW-0998">Cell outer membrane</keyword>
<feature type="signal peptide" evidence="7">
    <location>
        <begin position="1"/>
        <end position="29"/>
    </location>
</feature>
<comment type="subcellular location">
    <subcellularLocation>
        <location evidence="1">Cell outer membrane</location>
        <topology evidence="1">Multi-pass membrane protein</topology>
    </subcellularLocation>
</comment>
<dbReference type="Gene3D" id="2.40.170.20">
    <property type="entry name" value="TonB-dependent receptor, beta-barrel domain"/>
    <property type="match status" value="1"/>
</dbReference>
<protein>
    <submittedName>
        <fullName evidence="10">TonB-dependent receptor</fullName>
    </submittedName>
</protein>
<dbReference type="InterPro" id="IPR036942">
    <property type="entry name" value="Beta-barrel_TonB_sf"/>
</dbReference>
<evidence type="ECO:0000256" key="5">
    <source>
        <dbReference type="ARBA" id="ARBA00023136"/>
    </source>
</evidence>
<name>A0ABS8JJM1_9GAMM</name>
<keyword evidence="11" id="KW-1185">Reference proteome</keyword>
<evidence type="ECO:0000256" key="4">
    <source>
        <dbReference type="ARBA" id="ARBA00022692"/>
    </source>
</evidence>
<evidence type="ECO:0000259" key="9">
    <source>
        <dbReference type="Pfam" id="PF25183"/>
    </source>
</evidence>
<keyword evidence="5" id="KW-0472">Membrane</keyword>
<keyword evidence="2" id="KW-0813">Transport</keyword>
<accession>A0ABS8JJM1</accession>
<comment type="caution">
    <text evidence="10">The sequence shown here is derived from an EMBL/GenBank/DDBJ whole genome shotgun (WGS) entry which is preliminary data.</text>
</comment>
<organism evidence="10 11">
    <name type="scientific">Noviluteimonas lactosilytica</name>
    <dbReference type="NCBI Taxonomy" id="2888523"/>
    <lineage>
        <taxon>Bacteria</taxon>
        <taxon>Pseudomonadati</taxon>
        <taxon>Pseudomonadota</taxon>
        <taxon>Gammaproteobacteria</taxon>
        <taxon>Lysobacterales</taxon>
        <taxon>Lysobacteraceae</taxon>
        <taxon>Noviluteimonas</taxon>
    </lineage>
</organism>
<proteinExistence type="predicted"/>
<evidence type="ECO:0000256" key="2">
    <source>
        <dbReference type="ARBA" id="ARBA00022448"/>
    </source>
</evidence>
<dbReference type="Pfam" id="PF07715">
    <property type="entry name" value="Plug"/>
    <property type="match status" value="1"/>
</dbReference>
<dbReference type="InterPro" id="IPR012910">
    <property type="entry name" value="Plug_dom"/>
</dbReference>
<dbReference type="InterPro" id="IPR057601">
    <property type="entry name" value="Oar-like_b-barrel"/>
</dbReference>
<evidence type="ECO:0000256" key="3">
    <source>
        <dbReference type="ARBA" id="ARBA00022452"/>
    </source>
</evidence>
<dbReference type="Pfam" id="PF25183">
    <property type="entry name" value="OMP_b-brl_4"/>
    <property type="match status" value="2"/>
</dbReference>
<dbReference type="Proteomes" id="UP001165293">
    <property type="component" value="Unassembled WGS sequence"/>
</dbReference>
<keyword evidence="7" id="KW-0732">Signal</keyword>
<feature type="domain" description="TonB-dependent receptor plug" evidence="8">
    <location>
        <begin position="130"/>
        <end position="226"/>
    </location>
</feature>
<evidence type="ECO:0000256" key="1">
    <source>
        <dbReference type="ARBA" id="ARBA00004571"/>
    </source>
</evidence>
<gene>
    <name evidence="10" type="ORF">LK996_11475</name>
</gene>
<dbReference type="Gene3D" id="2.60.40.1120">
    <property type="entry name" value="Carboxypeptidase-like, regulatory domain"/>
    <property type="match status" value="1"/>
</dbReference>
<dbReference type="PANTHER" id="PTHR30069">
    <property type="entry name" value="TONB-DEPENDENT OUTER MEMBRANE RECEPTOR"/>
    <property type="match status" value="1"/>
</dbReference>
<dbReference type="EMBL" id="JAJGAK010000002">
    <property type="protein sequence ID" value="MCC8363690.1"/>
    <property type="molecule type" value="Genomic_DNA"/>
</dbReference>
<dbReference type="InterPro" id="IPR013784">
    <property type="entry name" value="Carb-bd-like_fold"/>
</dbReference>
<dbReference type="InterPro" id="IPR037066">
    <property type="entry name" value="Plug_dom_sf"/>
</dbReference>
<evidence type="ECO:0000259" key="8">
    <source>
        <dbReference type="Pfam" id="PF07715"/>
    </source>
</evidence>
<keyword evidence="3" id="KW-1134">Transmembrane beta strand</keyword>
<dbReference type="Pfam" id="PF13620">
    <property type="entry name" value="CarboxypepD_reg"/>
    <property type="match status" value="1"/>
</dbReference>
<dbReference type="SUPFAM" id="SSF49452">
    <property type="entry name" value="Starch-binding domain-like"/>
    <property type="match status" value="1"/>
</dbReference>
<dbReference type="Gene3D" id="2.170.130.10">
    <property type="entry name" value="TonB-dependent receptor, plug domain"/>
    <property type="match status" value="1"/>
</dbReference>
<feature type="domain" description="TonB-dependent transporter Oar-like beta-barrel" evidence="9">
    <location>
        <begin position="315"/>
        <end position="540"/>
    </location>
</feature>
<evidence type="ECO:0000313" key="11">
    <source>
        <dbReference type="Proteomes" id="UP001165293"/>
    </source>
</evidence>
<feature type="domain" description="TonB-dependent transporter Oar-like beta-barrel" evidence="9">
    <location>
        <begin position="556"/>
        <end position="833"/>
    </location>
</feature>
<dbReference type="InterPro" id="IPR039426">
    <property type="entry name" value="TonB-dep_rcpt-like"/>
</dbReference>
<evidence type="ECO:0000256" key="6">
    <source>
        <dbReference type="ARBA" id="ARBA00023237"/>
    </source>
</evidence>
<dbReference type="PANTHER" id="PTHR30069:SF46">
    <property type="entry name" value="OAR PROTEIN"/>
    <property type="match status" value="1"/>
</dbReference>
<evidence type="ECO:0000313" key="10">
    <source>
        <dbReference type="EMBL" id="MCC8363690.1"/>
    </source>
</evidence>
<keyword evidence="10" id="KW-0675">Receptor</keyword>
<dbReference type="SUPFAM" id="SSF56935">
    <property type="entry name" value="Porins"/>
    <property type="match status" value="1"/>
</dbReference>
<feature type="chain" id="PRO_5046033474" evidence="7">
    <location>
        <begin position="30"/>
        <end position="970"/>
    </location>
</feature>
<dbReference type="RefSeq" id="WP_230527361.1">
    <property type="nucleotide sequence ID" value="NZ_JAJGAK010000002.1"/>
</dbReference>